<sequence>MAKVSVPEKTLEHWSSLYLAYRYRSRAAMWWPTTGADIDVRWLPNCPGKAVQLELKTSIVAGANLQDVKVNLGQLWDYDQLPPGQKPFYVFPWPDWTGDLEAVAIAANIPPSELAFSRSGQDWWFADWLVVLTTDQVASVLASELAAHGSSTRKNASCLLVRFDLTASATAPTRSWGSGAPEPTCIPWRQFWSDLQMCGRDGWSQLIRLPIDSVTARDYDRSEIVAMLQQVKRTDRREWRETGMATLAPFASNLTGGPDAFRIIDDPIGGLEPSRNAERDGKGQEDLSDRRQLTFIEAGALGARRA</sequence>
<proteinExistence type="predicted"/>
<protein>
    <recommendedName>
        <fullName evidence="4">DUF4365 domain-containing protein</fullName>
    </recommendedName>
</protein>
<dbReference type="Proteomes" id="UP000294071">
    <property type="component" value="Unassembled WGS sequence"/>
</dbReference>
<accession>A0A4Q2RWX2</accession>
<name>A0A4Q2RWX2_9ACTN</name>
<comment type="caution">
    <text evidence="2">The sequence shown here is derived from an EMBL/GenBank/DDBJ whole genome shotgun (WGS) entry which is preliminary data.</text>
</comment>
<evidence type="ECO:0008006" key="4">
    <source>
        <dbReference type="Google" id="ProtNLM"/>
    </source>
</evidence>
<dbReference type="AlphaFoldDB" id="A0A4Q2RWX2"/>
<evidence type="ECO:0000313" key="3">
    <source>
        <dbReference type="Proteomes" id="UP000294071"/>
    </source>
</evidence>
<dbReference type="OrthoDB" id="5147455at2"/>
<organism evidence="2 3">
    <name type="scientific">Nocardioides oleivorans</name>
    <dbReference type="NCBI Taxonomy" id="273676"/>
    <lineage>
        <taxon>Bacteria</taxon>
        <taxon>Bacillati</taxon>
        <taxon>Actinomycetota</taxon>
        <taxon>Actinomycetes</taxon>
        <taxon>Propionibacteriales</taxon>
        <taxon>Nocardioidaceae</taxon>
        <taxon>Nocardioides</taxon>
    </lineage>
</organism>
<keyword evidence="3" id="KW-1185">Reference proteome</keyword>
<feature type="compositionally biased region" description="Basic and acidic residues" evidence="1">
    <location>
        <begin position="275"/>
        <end position="289"/>
    </location>
</feature>
<evidence type="ECO:0000313" key="2">
    <source>
        <dbReference type="EMBL" id="RYB93721.1"/>
    </source>
</evidence>
<feature type="region of interest" description="Disordered" evidence="1">
    <location>
        <begin position="267"/>
        <end position="289"/>
    </location>
</feature>
<dbReference type="EMBL" id="SDWT01000001">
    <property type="protein sequence ID" value="RYB93721.1"/>
    <property type="molecule type" value="Genomic_DNA"/>
</dbReference>
<gene>
    <name evidence="2" type="ORF">EUA93_04725</name>
</gene>
<dbReference type="RefSeq" id="WP_129399079.1">
    <property type="nucleotide sequence ID" value="NZ_SDWT01000001.1"/>
</dbReference>
<reference evidence="2 3" key="1">
    <citation type="submission" date="2019-01" db="EMBL/GenBank/DDBJ databases">
        <title>Novel species of Nocardioides.</title>
        <authorList>
            <person name="Liu Q."/>
            <person name="Xin Y.-H."/>
        </authorList>
    </citation>
    <scope>NUCLEOTIDE SEQUENCE [LARGE SCALE GENOMIC DNA]</scope>
    <source>
        <strain evidence="2 3">CGMCC 4.6882</strain>
    </source>
</reference>
<evidence type="ECO:0000256" key="1">
    <source>
        <dbReference type="SAM" id="MobiDB-lite"/>
    </source>
</evidence>